<name>A0ABU5AF82_9HYPH</name>
<gene>
    <name evidence="1" type="ORF">RFM42_33630</name>
</gene>
<dbReference type="RefSeq" id="WP_320253463.1">
    <property type="nucleotide sequence ID" value="NZ_JAVIIQ010000038.1"/>
</dbReference>
<comment type="caution">
    <text evidence="1">The sequence shown here is derived from an EMBL/GenBank/DDBJ whole genome shotgun (WGS) entry which is preliminary data.</text>
</comment>
<keyword evidence="2" id="KW-1185">Reference proteome</keyword>
<evidence type="ECO:0000313" key="1">
    <source>
        <dbReference type="EMBL" id="MDX8535919.1"/>
    </source>
</evidence>
<reference evidence="1 2" key="1">
    <citation type="submission" date="2023-08" db="EMBL/GenBank/DDBJ databases">
        <title>Implementing the SeqCode for naming new Mesorhizobium species isolated from Vachellia karroo root nodules.</title>
        <authorList>
            <person name="Van Lill M."/>
        </authorList>
    </citation>
    <scope>NUCLEOTIDE SEQUENCE [LARGE SCALE GENOMIC DNA]</scope>
    <source>
        <strain evidence="1 2">VK25D</strain>
    </source>
</reference>
<protein>
    <submittedName>
        <fullName evidence="1">Uncharacterized protein</fullName>
    </submittedName>
</protein>
<dbReference type="Proteomes" id="UP001285154">
    <property type="component" value="Unassembled WGS sequence"/>
</dbReference>
<proteinExistence type="predicted"/>
<accession>A0ABU5AF82</accession>
<evidence type="ECO:0000313" key="2">
    <source>
        <dbReference type="Proteomes" id="UP001285154"/>
    </source>
</evidence>
<dbReference type="EMBL" id="JAVIIQ010000038">
    <property type="protein sequence ID" value="MDX8535919.1"/>
    <property type="molecule type" value="Genomic_DNA"/>
</dbReference>
<sequence>MSMATDLADLIRMVERQRGSLRFEDEPASFAAALHAAKKPSSHRSRQ</sequence>
<organism evidence="1 2">
    <name type="scientific">Mesorhizobium vachelliae</name>
    <dbReference type="NCBI Taxonomy" id="3072309"/>
    <lineage>
        <taxon>Bacteria</taxon>
        <taxon>Pseudomonadati</taxon>
        <taxon>Pseudomonadota</taxon>
        <taxon>Alphaproteobacteria</taxon>
        <taxon>Hyphomicrobiales</taxon>
        <taxon>Phyllobacteriaceae</taxon>
        <taxon>Mesorhizobium</taxon>
    </lineage>
</organism>